<sequence length="241" mass="27165">MKLKISALVAILFLTGCSGWVKGNKILADKSLADQQIMANIIDNKTSIIEVEALFGDKKQQSRSTIIKSFPDGVYAISSYQGHLNDFGGTYAHRVLFVAYDKNGVVINHDLTINNFRQKNAFEEQPEKMRLAAFNEINKNDSDEKVLNLLGTPRALTFSDAGNVIWIYNYTEISRDASSYVPVYNMFNGTESGLSERVYVELKDKKVENIYLVSMNITQGRGVANADNYKEVITHIKRKYN</sequence>
<comment type="caution">
    <text evidence="1">The sequence shown here is derived from an EMBL/GenBank/DDBJ whole genome shotgun (WGS) entry which is preliminary data.</text>
</comment>
<organism evidence="1 2">
    <name type="scientific">Tenebrionibacter intestinalis</name>
    <dbReference type="NCBI Taxonomy" id="2799638"/>
    <lineage>
        <taxon>Bacteria</taxon>
        <taxon>Pseudomonadati</taxon>
        <taxon>Pseudomonadota</taxon>
        <taxon>Gammaproteobacteria</taxon>
        <taxon>Enterobacterales</taxon>
        <taxon>Enterobacteriaceae</taxon>
        <taxon>Tenebrionibacter/Tenebrionicola group</taxon>
        <taxon>Tenebrionibacter</taxon>
    </lineage>
</organism>
<evidence type="ECO:0000313" key="1">
    <source>
        <dbReference type="EMBL" id="MBK4716537.1"/>
    </source>
</evidence>
<dbReference type="PROSITE" id="PS51257">
    <property type="entry name" value="PROKAR_LIPOPROTEIN"/>
    <property type="match status" value="1"/>
</dbReference>
<gene>
    <name evidence="1" type="ORF">JJB97_14610</name>
</gene>
<dbReference type="EMBL" id="JAEPBH010000042">
    <property type="protein sequence ID" value="MBK4716537.1"/>
    <property type="molecule type" value="Genomic_DNA"/>
</dbReference>
<dbReference type="Proteomes" id="UP000659047">
    <property type="component" value="Unassembled WGS sequence"/>
</dbReference>
<name>A0A8K0XYL6_9ENTR</name>
<protein>
    <recommendedName>
        <fullName evidence="3">Lipoprotein</fullName>
    </recommendedName>
</protein>
<dbReference type="RefSeq" id="WP_238714750.1">
    <property type="nucleotide sequence ID" value="NZ_JAEPBH010000042.1"/>
</dbReference>
<keyword evidence="2" id="KW-1185">Reference proteome</keyword>
<dbReference type="AlphaFoldDB" id="A0A8K0XYL6"/>
<accession>A0A8K0XYL6</accession>
<evidence type="ECO:0000313" key="2">
    <source>
        <dbReference type="Proteomes" id="UP000659047"/>
    </source>
</evidence>
<proteinExistence type="predicted"/>
<reference evidence="1" key="1">
    <citation type="submission" date="2021-01" db="EMBL/GenBank/DDBJ databases">
        <title>Intestinitalea alba gen. nov., sp. nov., a novel genus of the family Enterobacteriaceae, isolated from the gut of the plastic-eating mealworm Tenebrio molitor L.</title>
        <authorList>
            <person name="Yang Y."/>
        </authorList>
    </citation>
    <scope>NUCLEOTIDE SEQUENCE</scope>
    <source>
        <strain evidence="1">BIT-L3</strain>
    </source>
</reference>
<evidence type="ECO:0008006" key="3">
    <source>
        <dbReference type="Google" id="ProtNLM"/>
    </source>
</evidence>